<organism>
    <name type="scientific">Ixodes scapularis</name>
    <name type="common">Black-legged tick</name>
    <name type="synonym">Deer tick</name>
    <dbReference type="NCBI Taxonomy" id="6945"/>
    <lineage>
        <taxon>Eukaryota</taxon>
        <taxon>Metazoa</taxon>
        <taxon>Ecdysozoa</taxon>
        <taxon>Arthropoda</taxon>
        <taxon>Chelicerata</taxon>
        <taxon>Arachnida</taxon>
        <taxon>Acari</taxon>
        <taxon>Parasitiformes</taxon>
        <taxon>Ixodida</taxon>
        <taxon>Ixodoidea</taxon>
        <taxon>Ixodidae</taxon>
        <taxon>Ixodinae</taxon>
        <taxon>Ixodes</taxon>
    </lineage>
</organism>
<dbReference type="Proteomes" id="UP000001555">
    <property type="component" value="Unassembled WGS sequence"/>
</dbReference>
<accession>B7P4I3</accession>
<keyword evidence="4" id="KW-1185">Reference proteome</keyword>
<evidence type="ECO:0000256" key="1">
    <source>
        <dbReference type="SAM" id="MobiDB-lite"/>
    </source>
</evidence>
<gene>
    <name evidence="2" type="ORF">IscW_ISCW015660</name>
</gene>
<feature type="region of interest" description="Disordered" evidence="1">
    <location>
        <begin position="314"/>
        <end position="334"/>
    </location>
</feature>
<feature type="region of interest" description="Disordered" evidence="1">
    <location>
        <begin position="266"/>
        <end position="296"/>
    </location>
</feature>
<dbReference type="HOGENOM" id="CLU_744491_0_0_1"/>
<dbReference type="VEuPathDB" id="VectorBase:ISCW015660"/>
<protein>
    <submittedName>
        <fullName evidence="2 3">Uncharacterized protein</fullName>
    </submittedName>
</protein>
<evidence type="ECO:0000313" key="2">
    <source>
        <dbReference type="EMBL" id="EEC01505.1"/>
    </source>
</evidence>
<proteinExistence type="predicted"/>
<dbReference type="EMBL" id="ABJB010318835">
    <property type="status" value="NOT_ANNOTATED_CDS"/>
    <property type="molecule type" value="Genomic_DNA"/>
</dbReference>
<dbReference type="VEuPathDB" id="VectorBase:ISCP_005366"/>
<dbReference type="AlphaFoldDB" id="B7P4I3"/>
<evidence type="ECO:0000313" key="3">
    <source>
        <dbReference type="EnsemblMetazoa" id="ISCW015660-PA"/>
    </source>
</evidence>
<dbReference type="OrthoDB" id="10333131at2759"/>
<dbReference type="EMBL" id="DS635599">
    <property type="protein sequence ID" value="EEC01505.1"/>
    <property type="molecule type" value="Genomic_DNA"/>
</dbReference>
<reference evidence="3" key="2">
    <citation type="submission" date="2020-05" db="UniProtKB">
        <authorList>
            <consortium name="EnsemblMetazoa"/>
        </authorList>
    </citation>
    <scope>IDENTIFICATION</scope>
    <source>
        <strain evidence="3">wikel</strain>
    </source>
</reference>
<feature type="compositionally biased region" description="Polar residues" evidence="1">
    <location>
        <begin position="166"/>
        <end position="179"/>
    </location>
</feature>
<evidence type="ECO:0000313" key="4">
    <source>
        <dbReference type="Proteomes" id="UP000001555"/>
    </source>
</evidence>
<sequence length="372" mass="40623">MTPAGSQFSIDSLVVEGPDDVSLLHTSHRDDVADVFCSCLEVFLSSEPIMINTVKPSTSHTTGLYTPAKSSRTASSVSINLNEDTELSPESGEHGTSSFDANYMESKAQFYEQTATILDVSDQRVNFINTPSVLSMVSGHAPHADHQLGERYPDHIIEDGYHQFDNDSSLESGSTSVATPSGSSPCSSNCECSPILETARFQTTGTDTSTTSISQLLSMSASKHGFSGAEPGRQQTDKKTRLKLNGFPPWTWLKKAVRRQLQAICGRKRGKKAKQASKGPSRFLRSSEDSLGSGPLCEESLEDDGVDLFGLESPRRPKTAASGRPCLQIRGQGDEGVDDNISSDEFYMSKWNLKGMYQRFMSYAHNVWCCRS</sequence>
<dbReference type="VEuPathDB" id="VectorBase:ISCI015660"/>
<dbReference type="EnsemblMetazoa" id="ISCW015660-RA">
    <property type="protein sequence ID" value="ISCW015660-PA"/>
    <property type="gene ID" value="ISCW015660"/>
</dbReference>
<feature type="region of interest" description="Disordered" evidence="1">
    <location>
        <begin position="160"/>
        <end position="189"/>
    </location>
</feature>
<feature type="region of interest" description="Disordered" evidence="1">
    <location>
        <begin position="222"/>
        <end position="241"/>
    </location>
</feature>
<name>B7P4I3_IXOSC</name>
<feature type="compositionally biased region" description="Basic residues" evidence="1">
    <location>
        <begin position="266"/>
        <end position="275"/>
    </location>
</feature>
<dbReference type="InParanoid" id="B7P4I3"/>
<dbReference type="PaxDb" id="6945-B7P4I3"/>
<reference evidence="2 4" key="1">
    <citation type="submission" date="2008-03" db="EMBL/GenBank/DDBJ databases">
        <title>Annotation of Ixodes scapularis.</title>
        <authorList>
            <consortium name="Ixodes scapularis Genome Project Consortium"/>
            <person name="Caler E."/>
            <person name="Hannick L.I."/>
            <person name="Bidwell S."/>
            <person name="Joardar V."/>
            <person name="Thiagarajan M."/>
            <person name="Amedeo P."/>
            <person name="Galinsky K.J."/>
            <person name="Schobel S."/>
            <person name="Inman J."/>
            <person name="Hostetler J."/>
            <person name="Miller J."/>
            <person name="Hammond M."/>
            <person name="Megy K."/>
            <person name="Lawson D."/>
            <person name="Kodira C."/>
            <person name="Sutton G."/>
            <person name="Meyer J."/>
            <person name="Hill C.A."/>
            <person name="Birren B."/>
            <person name="Nene V."/>
            <person name="Collins F."/>
            <person name="Alarcon-Chaidez F."/>
            <person name="Wikel S."/>
            <person name="Strausberg R."/>
        </authorList>
    </citation>
    <scope>NUCLEOTIDE SEQUENCE [LARGE SCALE GENOMIC DNA]</scope>
    <source>
        <strain evidence="4">Wikel</strain>
        <strain evidence="2">Wikel colony</strain>
    </source>
</reference>
<feature type="compositionally biased region" description="Low complexity" evidence="1">
    <location>
        <begin position="180"/>
        <end position="189"/>
    </location>
</feature>